<organism evidence="2 3">
    <name type="scientific">Reticulomyxa filosa</name>
    <dbReference type="NCBI Taxonomy" id="46433"/>
    <lineage>
        <taxon>Eukaryota</taxon>
        <taxon>Sar</taxon>
        <taxon>Rhizaria</taxon>
        <taxon>Retaria</taxon>
        <taxon>Foraminifera</taxon>
        <taxon>Monothalamids</taxon>
        <taxon>Reticulomyxidae</taxon>
        <taxon>Reticulomyxa</taxon>
    </lineage>
</organism>
<keyword evidence="1" id="KW-1133">Transmembrane helix</keyword>
<evidence type="ECO:0008006" key="4">
    <source>
        <dbReference type="Google" id="ProtNLM"/>
    </source>
</evidence>
<protein>
    <recommendedName>
        <fullName evidence="4">Transmembrane protein</fullName>
    </recommendedName>
</protein>
<accession>X6LN95</accession>
<comment type="caution">
    <text evidence="2">The sequence shown here is derived from an EMBL/GenBank/DDBJ whole genome shotgun (WGS) entry which is preliminary data.</text>
</comment>
<feature type="non-terminal residue" evidence="2">
    <location>
        <position position="138"/>
    </location>
</feature>
<dbReference type="AlphaFoldDB" id="X6LN95"/>
<keyword evidence="3" id="KW-1185">Reference proteome</keyword>
<gene>
    <name evidence="2" type="ORF">RFI_34321</name>
</gene>
<dbReference type="EMBL" id="ASPP01034180">
    <property type="protein sequence ID" value="ETO03089.1"/>
    <property type="molecule type" value="Genomic_DNA"/>
</dbReference>
<evidence type="ECO:0000256" key="1">
    <source>
        <dbReference type="SAM" id="Phobius"/>
    </source>
</evidence>
<feature type="transmembrane region" description="Helical" evidence="1">
    <location>
        <begin position="95"/>
        <end position="116"/>
    </location>
</feature>
<keyword evidence="1" id="KW-0472">Membrane</keyword>
<proteinExistence type="predicted"/>
<sequence>MFMKCQMKTYQLCCYDQNAFFHYVIIEFSFVQMFKTKLNIILLNNITYFINFINLSSFNNIFTLSMFHLQSFTIGIFIKDQYNPFQITFIDKKKYIYFAVCLSNLEYLFPFLHFTIEYNFHFKIKQIFQWLHFNQIKQ</sequence>
<keyword evidence="1" id="KW-0812">Transmembrane</keyword>
<evidence type="ECO:0000313" key="2">
    <source>
        <dbReference type="EMBL" id="ETO03089.1"/>
    </source>
</evidence>
<name>X6LN95_RETFI</name>
<evidence type="ECO:0000313" key="3">
    <source>
        <dbReference type="Proteomes" id="UP000023152"/>
    </source>
</evidence>
<dbReference type="Proteomes" id="UP000023152">
    <property type="component" value="Unassembled WGS sequence"/>
</dbReference>
<reference evidence="2 3" key="1">
    <citation type="journal article" date="2013" name="Curr. Biol.">
        <title>The Genome of the Foraminiferan Reticulomyxa filosa.</title>
        <authorList>
            <person name="Glockner G."/>
            <person name="Hulsmann N."/>
            <person name="Schleicher M."/>
            <person name="Noegel A.A."/>
            <person name="Eichinger L."/>
            <person name="Gallinger C."/>
            <person name="Pawlowski J."/>
            <person name="Sierra R."/>
            <person name="Euteneuer U."/>
            <person name="Pillet L."/>
            <person name="Moustafa A."/>
            <person name="Platzer M."/>
            <person name="Groth M."/>
            <person name="Szafranski K."/>
            <person name="Schliwa M."/>
        </authorList>
    </citation>
    <scope>NUCLEOTIDE SEQUENCE [LARGE SCALE GENOMIC DNA]</scope>
</reference>